<dbReference type="Proteomes" id="UP000318080">
    <property type="component" value="Unassembled WGS sequence"/>
</dbReference>
<dbReference type="RefSeq" id="WP_066488523.1">
    <property type="nucleotide sequence ID" value="NZ_JADPQA010000003.1"/>
</dbReference>
<sequence>MALTLRLDLSSANVADLEALLAAARAGGIGGEGRVSLDGTELVLTVAEPAATQEAPRPATPDASQHSNPVELVGPVGEAAIRSVIDILSGRQNPPRTPGFGENEAR</sequence>
<feature type="region of interest" description="Disordered" evidence="1">
    <location>
        <begin position="49"/>
        <end position="70"/>
    </location>
</feature>
<evidence type="ECO:0000313" key="3">
    <source>
        <dbReference type="Proteomes" id="UP000318080"/>
    </source>
</evidence>
<feature type="region of interest" description="Disordered" evidence="1">
    <location>
        <begin position="87"/>
        <end position="106"/>
    </location>
</feature>
<evidence type="ECO:0000256" key="1">
    <source>
        <dbReference type="SAM" id="MobiDB-lite"/>
    </source>
</evidence>
<keyword evidence="3" id="KW-1185">Reference proteome</keyword>
<dbReference type="EMBL" id="VHIR01000001">
    <property type="protein sequence ID" value="TQE44729.1"/>
    <property type="molecule type" value="Genomic_DNA"/>
</dbReference>
<reference evidence="2 3" key="1">
    <citation type="submission" date="2019-06" db="EMBL/GenBank/DDBJ databases">
        <title>Draft genome of C. phoceense Strain 272.</title>
        <authorList>
            <person name="Pacheco L.G.C."/>
            <person name="Barberis C.M."/>
            <person name="Almuzara M.N."/>
            <person name="Traglia G.M."/>
            <person name="Santos C.S."/>
            <person name="Rocha D.J.P.G."/>
            <person name="Aguiar E.R.G.R."/>
            <person name="Vay C.A."/>
        </authorList>
    </citation>
    <scope>NUCLEOTIDE SEQUENCE [LARGE SCALE GENOMIC DNA]</scope>
    <source>
        <strain evidence="2 3">272</strain>
    </source>
</reference>
<evidence type="ECO:0000313" key="2">
    <source>
        <dbReference type="EMBL" id="TQE44729.1"/>
    </source>
</evidence>
<protein>
    <submittedName>
        <fullName evidence="2">Uncharacterized protein</fullName>
    </submittedName>
</protein>
<name>A0A540RAG2_9CORY</name>
<comment type="caution">
    <text evidence="2">The sequence shown here is derived from an EMBL/GenBank/DDBJ whole genome shotgun (WGS) entry which is preliminary data.</text>
</comment>
<proteinExistence type="predicted"/>
<dbReference type="AlphaFoldDB" id="A0A540RAG2"/>
<gene>
    <name evidence="2" type="ORF">EJK80_01250</name>
</gene>
<organism evidence="2 3">
    <name type="scientific">Corynebacterium phoceense</name>
    <dbReference type="NCBI Taxonomy" id="1686286"/>
    <lineage>
        <taxon>Bacteria</taxon>
        <taxon>Bacillati</taxon>
        <taxon>Actinomycetota</taxon>
        <taxon>Actinomycetes</taxon>
        <taxon>Mycobacteriales</taxon>
        <taxon>Corynebacteriaceae</taxon>
        <taxon>Corynebacterium</taxon>
    </lineage>
</organism>
<dbReference type="STRING" id="1686286.GCA_900092335_02337"/>
<accession>A0A540RAG2</accession>